<gene>
    <name evidence="3" type="ORF">F2Q68_00008269</name>
</gene>
<reference evidence="3" key="1">
    <citation type="submission" date="2019-12" db="EMBL/GenBank/DDBJ databases">
        <title>Genome sequencing and annotation of Brassica cretica.</title>
        <authorList>
            <person name="Studholme D.J."/>
            <person name="Sarris P.F."/>
        </authorList>
    </citation>
    <scope>NUCLEOTIDE SEQUENCE</scope>
    <source>
        <strain evidence="3">PFS-001/15</strain>
        <tissue evidence="3">Leaf</tissue>
    </source>
</reference>
<dbReference type="Pfam" id="PF20167">
    <property type="entry name" value="Transposase_32"/>
    <property type="match status" value="1"/>
</dbReference>
<dbReference type="EMBL" id="QGKW02000717">
    <property type="protein sequence ID" value="KAF2596756.1"/>
    <property type="molecule type" value="Genomic_DNA"/>
</dbReference>
<feature type="compositionally biased region" description="Basic and acidic residues" evidence="1">
    <location>
        <begin position="91"/>
        <end position="119"/>
    </location>
</feature>
<dbReference type="AlphaFoldDB" id="A0A8S9KU59"/>
<proteinExistence type="predicted"/>
<evidence type="ECO:0000313" key="4">
    <source>
        <dbReference type="Proteomes" id="UP000712281"/>
    </source>
</evidence>
<evidence type="ECO:0000313" key="3">
    <source>
        <dbReference type="EMBL" id="KAF2596756.1"/>
    </source>
</evidence>
<feature type="region of interest" description="Disordered" evidence="1">
    <location>
        <begin position="491"/>
        <end position="513"/>
    </location>
</feature>
<evidence type="ECO:0000256" key="1">
    <source>
        <dbReference type="SAM" id="MobiDB-lite"/>
    </source>
</evidence>
<dbReference type="Proteomes" id="UP000712281">
    <property type="component" value="Unassembled WGS sequence"/>
</dbReference>
<organism evidence="3 4">
    <name type="scientific">Brassica cretica</name>
    <name type="common">Mustard</name>
    <dbReference type="NCBI Taxonomy" id="69181"/>
    <lineage>
        <taxon>Eukaryota</taxon>
        <taxon>Viridiplantae</taxon>
        <taxon>Streptophyta</taxon>
        <taxon>Embryophyta</taxon>
        <taxon>Tracheophyta</taxon>
        <taxon>Spermatophyta</taxon>
        <taxon>Magnoliopsida</taxon>
        <taxon>eudicotyledons</taxon>
        <taxon>Gunneridae</taxon>
        <taxon>Pentapetalae</taxon>
        <taxon>rosids</taxon>
        <taxon>malvids</taxon>
        <taxon>Brassicales</taxon>
        <taxon>Brassicaceae</taxon>
        <taxon>Brassiceae</taxon>
        <taxon>Brassica</taxon>
    </lineage>
</organism>
<name>A0A8S9KU59_BRACR</name>
<feature type="compositionally biased region" description="Basic and acidic residues" evidence="1">
    <location>
        <begin position="33"/>
        <end position="44"/>
    </location>
</feature>
<comment type="caution">
    <text evidence="3">The sequence shown here is derived from an EMBL/GenBank/DDBJ whole genome shotgun (WGS) entry which is preliminary data.</text>
</comment>
<sequence>MLLSIEKQEFSQLIVRTKKMAKRDIAVTSWTHAEGESSRPHLTDEGSEVTPPRNDMPSTALFPENTEELDEFNTAREKEPSEESNDQHASSVREEVQIDKAKEQSTDNPEQVEKTHEDAQTEGVVSLGSSSDEISEKRGRKKRVMKKLGLGSSKRRKTSKSGALNAASGSQAITQKISVSSRVRSRKSPEREKDQWGYVEIIAKGSMGTTVSSLDNFVEPVIVEFYDSLPVMKVEAYVEEVEVRVHGHLYHFSPTMINEVLNLEPLDEDEVDEETALDGISKSELAEFLTEGTRKEWENLTTADLSPRYGTLMIIAAHNWIQSTHKTHVSIDRARLVYKMARGIRVNMGRLIFKQKQHRVSLLSGEKAQGPVVYTKDKRVGEIYEQCVAKAKGLLTQEDLQAVLQQTTRALQALTDIVQDLSRSVPGTCKTCETQGLKRGRLKMYGQDGAVVVHETRHELRHQTRIQELFESARSPGVRPGLSKGRYGHVSTHLDNPTCPVTGPESRPAHKLL</sequence>
<dbReference type="InterPro" id="IPR046796">
    <property type="entry name" value="Transposase_32_dom"/>
</dbReference>
<evidence type="ECO:0000259" key="2">
    <source>
        <dbReference type="Pfam" id="PF20167"/>
    </source>
</evidence>
<protein>
    <recommendedName>
        <fullName evidence="2">Putative plant transposon protein domain-containing protein</fullName>
    </recommendedName>
</protein>
<accession>A0A8S9KU59</accession>
<feature type="domain" description="Putative plant transposon protein" evidence="2">
    <location>
        <begin position="214"/>
        <end position="358"/>
    </location>
</feature>
<feature type="region of interest" description="Disordered" evidence="1">
    <location>
        <begin position="28"/>
        <end position="169"/>
    </location>
</feature>